<evidence type="ECO:0000313" key="2">
    <source>
        <dbReference type="Proteomes" id="UP000190229"/>
    </source>
</evidence>
<dbReference type="Proteomes" id="UP000190229">
    <property type="component" value="Unassembled WGS sequence"/>
</dbReference>
<protein>
    <submittedName>
        <fullName evidence="1">Uncharacterized protein</fullName>
    </submittedName>
</protein>
<dbReference type="EMBL" id="MWPS01000037">
    <property type="protein sequence ID" value="OPG15374.1"/>
    <property type="molecule type" value="Genomic_DNA"/>
</dbReference>
<comment type="caution">
    <text evidence="1">The sequence shown here is derived from an EMBL/GenBank/DDBJ whole genome shotgun (WGS) entry which is preliminary data.</text>
</comment>
<proteinExistence type="predicted"/>
<evidence type="ECO:0000313" key="1">
    <source>
        <dbReference type="EMBL" id="OPG15374.1"/>
    </source>
</evidence>
<keyword evidence="2" id="KW-1185">Reference proteome</keyword>
<reference evidence="1 2" key="1">
    <citation type="submission" date="2017-02" db="EMBL/GenBank/DDBJ databases">
        <title>Draft genome of Acidibacillus ferrooxidans Huett2.</title>
        <authorList>
            <person name="Schopf S."/>
        </authorList>
    </citation>
    <scope>NUCLEOTIDE SEQUENCE [LARGE SCALE GENOMIC DNA]</scope>
    <source>
        <strain evidence="1 2">Huett2</strain>
    </source>
</reference>
<sequence length="213" mass="24675">MNKKRGKHFTEDEHQLIISTVVGAIERNEPIGQTIEVLCQTHFPDLTTQQIQQRWCRLRKKYNIAAYSHTGRKGACENTEQRLSASENQMMQIHEGEKKVLKNDEDIYSLSSVLDVDFARQLNEIQYFVESLPNHDTEQGKIQMLEEKISILNGQLRIANEKIEAFKLFMKQIYSTFREKKGKDIESDVTLVKYTVDKHGVFNALSQNINADI</sequence>
<gene>
    <name evidence="1" type="ORF">B2M26_12190</name>
</gene>
<name>A0A1V4ERJ6_9BACL</name>
<dbReference type="AlphaFoldDB" id="A0A1V4ERJ6"/>
<accession>A0A1V4ERJ6</accession>
<dbReference type="RefSeq" id="WP_079291504.1">
    <property type="nucleotide sequence ID" value="NZ_MWPS01000037.1"/>
</dbReference>
<organism evidence="1 2">
    <name type="scientific">Ferroacidibacillus organovorans</name>
    <dbReference type="NCBI Taxonomy" id="1765683"/>
    <lineage>
        <taxon>Bacteria</taxon>
        <taxon>Bacillati</taxon>
        <taxon>Bacillota</taxon>
        <taxon>Bacilli</taxon>
        <taxon>Bacillales</taxon>
        <taxon>Alicyclobacillaceae</taxon>
        <taxon>Ferroacidibacillus</taxon>
    </lineage>
</organism>